<dbReference type="Pfam" id="PF11697">
    <property type="entry name" value="DUF3293"/>
    <property type="match status" value="1"/>
</dbReference>
<evidence type="ECO:0000313" key="1">
    <source>
        <dbReference type="EMBL" id="AGI73891.1"/>
    </source>
</evidence>
<protein>
    <submittedName>
        <fullName evidence="1">Uncharacterized protein</fullName>
    </submittedName>
</protein>
<dbReference type="RefSeq" id="WP_015496872.1">
    <property type="nucleotide sequence ID" value="NC_020908.1"/>
</dbReference>
<name>M9RTQ5_9RHOB</name>
<dbReference type="eggNOG" id="ENOG5033AYA">
    <property type="taxonomic scope" value="Bacteria"/>
</dbReference>
<dbReference type="EMBL" id="CP003742">
    <property type="protein sequence ID" value="AGI73891.1"/>
    <property type="molecule type" value="Genomic_DNA"/>
</dbReference>
<sequence length="139" mass="15360">MTAIPADLIEAYEATDFRVLEPQEFTLRIGCHSPELQALYAALRVSSAGYLTAWNPFSAETSEEDNRKAQRRLLRRLALEEFPTMNALGIDPSGDWPGEESIFVPGLDLEQAQALGAEFGQNAIVWADADAVPQLILLR</sequence>
<dbReference type="OrthoDB" id="6400497at2"/>
<organism evidence="1 2">
    <name type="scientific">Octadecabacter arcticus 238</name>
    <dbReference type="NCBI Taxonomy" id="391616"/>
    <lineage>
        <taxon>Bacteria</taxon>
        <taxon>Pseudomonadati</taxon>
        <taxon>Pseudomonadota</taxon>
        <taxon>Alphaproteobacteria</taxon>
        <taxon>Rhodobacterales</taxon>
        <taxon>Roseobacteraceae</taxon>
        <taxon>Octadecabacter</taxon>
    </lineage>
</organism>
<accession>M9RTQ5</accession>
<gene>
    <name evidence="1" type="ORF">OA238_c39520</name>
</gene>
<dbReference type="HOGENOM" id="CLU_139217_0_0_5"/>
<proteinExistence type="predicted"/>
<dbReference type="AlphaFoldDB" id="M9RTQ5"/>
<keyword evidence="2" id="KW-1185">Reference proteome</keyword>
<evidence type="ECO:0000313" key="2">
    <source>
        <dbReference type="Proteomes" id="UP000004688"/>
    </source>
</evidence>
<dbReference type="STRING" id="391616.OA238_c39520"/>
<reference evidence="1 2" key="1">
    <citation type="journal article" date="2013" name="PLoS ONE">
        <title>Poles Apart: Arctic and Antarctic Octadecabacter strains Share High Genome Plasticity and a New Type of Xanthorhodopsin.</title>
        <authorList>
            <person name="Vollmers J."/>
            <person name="Voget S."/>
            <person name="Dietrich S."/>
            <person name="Gollnow K."/>
            <person name="Smits M."/>
            <person name="Meyer K."/>
            <person name="Brinkhoff T."/>
            <person name="Simon M."/>
            <person name="Daniel R."/>
        </authorList>
    </citation>
    <scope>NUCLEOTIDE SEQUENCE [LARGE SCALE GENOMIC DNA]</scope>
    <source>
        <strain evidence="1 2">238</strain>
    </source>
</reference>
<dbReference type="Proteomes" id="UP000004688">
    <property type="component" value="Chromosome"/>
</dbReference>
<dbReference type="KEGG" id="oar:OA238_c39520"/>
<dbReference type="InterPro" id="IPR021710">
    <property type="entry name" value="DUF3293"/>
</dbReference>